<reference evidence="3 4" key="1">
    <citation type="journal article" date="2016" name="Nat. Commun.">
        <title>Thousands of microbial genomes shed light on interconnected biogeochemical processes in an aquifer system.</title>
        <authorList>
            <person name="Anantharaman K."/>
            <person name="Brown C.T."/>
            <person name="Hug L.A."/>
            <person name="Sharon I."/>
            <person name="Castelle C.J."/>
            <person name="Probst A.J."/>
            <person name="Thomas B.C."/>
            <person name="Singh A."/>
            <person name="Wilkins M.J."/>
            <person name="Karaoz U."/>
            <person name="Brodie E.L."/>
            <person name="Williams K.H."/>
            <person name="Hubbard S.S."/>
            <person name="Banfield J.F."/>
        </authorList>
    </citation>
    <scope>NUCLEOTIDE SEQUENCE [LARGE SCALE GENOMIC DNA]</scope>
</reference>
<dbReference type="EMBL" id="MFLD01000040">
    <property type="protein sequence ID" value="OGG58477.1"/>
    <property type="molecule type" value="Genomic_DNA"/>
</dbReference>
<feature type="coiled-coil region" evidence="1">
    <location>
        <begin position="48"/>
        <end position="75"/>
    </location>
</feature>
<evidence type="ECO:0008006" key="5">
    <source>
        <dbReference type="Google" id="ProtNLM"/>
    </source>
</evidence>
<protein>
    <recommendedName>
        <fullName evidence="5">Septum formation initiator</fullName>
    </recommendedName>
</protein>
<dbReference type="Proteomes" id="UP000178042">
    <property type="component" value="Unassembled WGS sequence"/>
</dbReference>
<dbReference type="AlphaFoldDB" id="A0A1F6DAX3"/>
<accession>A0A1F6DAX3</accession>
<evidence type="ECO:0000256" key="2">
    <source>
        <dbReference type="SAM" id="Phobius"/>
    </source>
</evidence>
<gene>
    <name evidence="3" type="ORF">A3C86_04795</name>
</gene>
<organism evidence="3 4">
    <name type="scientific">Candidatus Kaiserbacteria bacterium RIFCSPHIGHO2_02_FULL_49_16</name>
    <dbReference type="NCBI Taxonomy" id="1798490"/>
    <lineage>
        <taxon>Bacteria</taxon>
        <taxon>Candidatus Kaiseribacteriota</taxon>
    </lineage>
</organism>
<evidence type="ECO:0000313" key="4">
    <source>
        <dbReference type="Proteomes" id="UP000178042"/>
    </source>
</evidence>
<sequence>MERFNQRRDPLRLLGKRLLLILLFVLVIIAISGVWKAYRKEQESLSLRQEAEIQLADIAKRRAQLEADIAKLNTTRGMEEALREQYRLAKTGEHLIIIVDSPTPAPIVATSSVMEWFQKTLNWW</sequence>
<keyword evidence="2" id="KW-0812">Transmembrane</keyword>
<proteinExistence type="predicted"/>
<feature type="transmembrane region" description="Helical" evidence="2">
    <location>
        <begin position="18"/>
        <end position="38"/>
    </location>
</feature>
<evidence type="ECO:0000313" key="3">
    <source>
        <dbReference type="EMBL" id="OGG58477.1"/>
    </source>
</evidence>
<keyword evidence="2" id="KW-1133">Transmembrane helix</keyword>
<keyword evidence="1" id="KW-0175">Coiled coil</keyword>
<keyword evidence="2" id="KW-0472">Membrane</keyword>
<comment type="caution">
    <text evidence="3">The sequence shown here is derived from an EMBL/GenBank/DDBJ whole genome shotgun (WGS) entry which is preliminary data.</text>
</comment>
<name>A0A1F6DAX3_9BACT</name>
<evidence type="ECO:0000256" key="1">
    <source>
        <dbReference type="SAM" id="Coils"/>
    </source>
</evidence>